<keyword evidence="4" id="KW-1133">Transmembrane helix</keyword>
<feature type="transmembrane region" description="Helical" evidence="4">
    <location>
        <begin position="82"/>
        <end position="101"/>
    </location>
</feature>
<feature type="transmembrane region" description="Helical" evidence="4">
    <location>
        <begin position="190"/>
        <end position="212"/>
    </location>
</feature>
<dbReference type="PRINTS" id="PR00368">
    <property type="entry name" value="FADPNR"/>
</dbReference>
<dbReference type="Proteomes" id="UP000308768">
    <property type="component" value="Unassembled WGS sequence"/>
</dbReference>
<dbReference type="InterPro" id="IPR000326">
    <property type="entry name" value="PAP2/HPO"/>
</dbReference>
<keyword evidence="4" id="KW-0812">Transmembrane</keyword>
<dbReference type="CDD" id="cd03386">
    <property type="entry name" value="PAP2_Aur1_like"/>
    <property type="match status" value="1"/>
</dbReference>
<evidence type="ECO:0000256" key="4">
    <source>
        <dbReference type="SAM" id="Phobius"/>
    </source>
</evidence>
<keyword evidence="2" id="KW-0274">FAD</keyword>
<dbReference type="SUPFAM" id="SSF51905">
    <property type="entry name" value="FAD/NAD(P)-binding domain"/>
    <property type="match status" value="1"/>
</dbReference>
<dbReference type="Gene3D" id="3.30.390.30">
    <property type="match status" value="1"/>
</dbReference>
<dbReference type="InterPro" id="IPR016156">
    <property type="entry name" value="FAD/NAD-linked_Rdtase_dimer_sf"/>
</dbReference>
<dbReference type="InterPro" id="IPR036188">
    <property type="entry name" value="FAD/NAD-bd_sf"/>
</dbReference>
<proteinExistence type="predicted"/>
<evidence type="ECO:0000256" key="2">
    <source>
        <dbReference type="ARBA" id="ARBA00022827"/>
    </source>
</evidence>
<feature type="region of interest" description="Disordered" evidence="3">
    <location>
        <begin position="401"/>
        <end position="432"/>
    </location>
</feature>
<dbReference type="Pfam" id="PF07992">
    <property type="entry name" value="Pyr_redox_2"/>
    <property type="match status" value="1"/>
</dbReference>
<dbReference type="InterPro" id="IPR026841">
    <property type="entry name" value="Aur1/Ipt1"/>
</dbReference>
<dbReference type="GO" id="GO:0050660">
    <property type="term" value="F:flavin adenine dinucleotide binding"/>
    <property type="evidence" value="ECO:0007669"/>
    <property type="project" value="TreeGrafter"/>
</dbReference>
<protein>
    <recommendedName>
        <fullName evidence="5">Phosphatidic acid phosphatase type 2/haloperoxidase domain-containing protein</fullName>
    </recommendedName>
</protein>
<keyword evidence="1" id="KW-0285">Flavoprotein</keyword>
<reference evidence="6 7" key="1">
    <citation type="submission" date="2017-03" db="EMBL/GenBank/DDBJ databases">
        <title>Genomes of endolithic fungi from Antarctica.</title>
        <authorList>
            <person name="Coleine C."/>
            <person name="Masonjones S."/>
            <person name="Stajich J.E."/>
        </authorList>
    </citation>
    <scope>NUCLEOTIDE SEQUENCE [LARGE SCALE GENOMIC DNA]</scope>
    <source>
        <strain evidence="6 7">CCFEE 5187</strain>
    </source>
</reference>
<dbReference type="Pfam" id="PF02852">
    <property type="entry name" value="Pyr_redox_dim"/>
    <property type="match status" value="1"/>
</dbReference>
<dbReference type="STRING" id="331657.A0A4U0WIE6"/>
<evidence type="ECO:0000259" key="5">
    <source>
        <dbReference type="SMART" id="SM00014"/>
    </source>
</evidence>
<dbReference type="Gene3D" id="1.20.144.10">
    <property type="entry name" value="Phosphatidic acid phosphatase type 2/haloperoxidase"/>
    <property type="match status" value="1"/>
</dbReference>
<keyword evidence="7" id="KW-1185">Reference proteome</keyword>
<organism evidence="6 7">
    <name type="scientific">Cryomyces minteri</name>
    <dbReference type="NCBI Taxonomy" id="331657"/>
    <lineage>
        <taxon>Eukaryota</taxon>
        <taxon>Fungi</taxon>
        <taxon>Dikarya</taxon>
        <taxon>Ascomycota</taxon>
        <taxon>Pezizomycotina</taxon>
        <taxon>Dothideomycetes</taxon>
        <taxon>Dothideomycetes incertae sedis</taxon>
        <taxon>Cryomyces</taxon>
    </lineage>
</organism>
<evidence type="ECO:0000256" key="1">
    <source>
        <dbReference type="ARBA" id="ARBA00022630"/>
    </source>
</evidence>
<feature type="transmembrane region" description="Helical" evidence="4">
    <location>
        <begin position="303"/>
        <end position="326"/>
    </location>
</feature>
<feature type="transmembrane region" description="Helical" evidence="4">
    <location>
        <begin position="224"/>
        <end position="245"/>
    </location>
</feature>
<feature type="domain" description="Phosphatidic acid phosphatase type 2/haloperoxidase" evidence="5">
    <location>
        <begin position="217"/>
        <end position="354"/>
    </location>
</feature>
<dbReference type="PRINTS" id="PR00411">
    <property type="entry name" value="PNDRDTASEI"/>
</dbReference>
<comment type="caution">
    <text evidence="6">The sequence shown here is derived from an EMBL/GenBank/DDBJ whole genome shotgun (WGS) entry which is preliminary data.</text>
</comment>
<dbReference type="GO" id="GO:0016020">
    <property type="term" value="C:membrane"/>
    <property type="evidence" value="ECO:0007669"/>
    <property type="project" value="UniProtKB-SubCell"/>
</dbReference>
<dbReference type="OrthoDB" id="5784at2759"/>
<keyword evidence="4" id="KW-0472">Membrane</keyword>
<dbReference type="SMART" id="SM00014">
    <property type="entry name" value="acidPPc"/>
    <property type="match status" value="1"/>
</dbReference>
<dbReference type="FunFam" id="1.20.144.10:FF:000015">
    <property type="entry name" value="Aureobasidin resistance protein Aur1"/>
    <property type="match status" value="1"/>
</dbReference>
<dbReference type="GO" id="GO:0003955">
    <property type="term" value="F:NAD(P)H dehydrogenase (quinone) activity"/>
    <property type="evidence" value="ECO:0007669"/>
    <property type="project" value="TreeGrafter"/>
</dbReference>
<accession>A0A4U0WIE6</accession>
<name>A0A4U0WIE6_9PEZI</name>
<dbReference type="EMBL" id="NAJN01001539">
    <property type="protein sequence ID" value="TKA62561.1"/>
    <property type="molecule type" value="Genomic_DNA"/>
</dbReference>
<dbReference type="Pfam" id="PF14378">
    <property type="entry name" value="PAP2_3"/>
    <property type="match status" value="1"/>
</dbReference>
<dbReference type="SUPFAM" id="SSF55424">
    <property type="entry name" value="FAD/NAD-linked reductases, dimerisation (C-terminal) domain"/>
    <property type="match status" value="1"/>
</dbReference>
<dbReference type="Gene3D" id="3.50.50.60">
    <property type="entry name" value="FAD/NAD(P)-binding domain"/>
    <property type="match status" value="2"/>
</dbReference>
<dbReference type="PANTHER" id="PTHR43014:SF2">
    <property type="entry name" value="MERCURIC REDUCTASE"/>
    <property type="match status" value="1"/>
</dbReference>
<feature type="transmembrane region" description="Helical" evidence="4">
    <location>
        <begin position="132"/>
        <end position="149"/>
    </location>
</feature>
<dbReference type="InterPro" id="IPR023753">
    <property type="entry name" value="FAD/NAD-binding_dom"/>
</dbReference>
<evidence type="ECO:0000256" key="3">
    <source>
        <dbReference type="SAM" id="MobiDB-lite"/>
    </source>
</evidence>
<evidence type="ECO:0000313" key="7">
    <source>
        <dbReference type="Proteomes" id="UP000308768"/>
    </source>
</evidence>
<evidence type="ECO:0000313" key="6">
    <source>
        <dbReference type="EMBL" id="TKA62561.1"/>
    </source>
</evidence>
<gene>
    <name evidence="6" type="ORF">B0A49_10169</name>
</gene>
<dbReference type="AlphaFoldDB" id="A0A4U0WIE6"/>
<sequence>MKSPLYAKLRDDTTQRFFSKSSLPLSWSSLPVLLPHRIRRRFRTARSKLRSRQSPASSLASLESSFSPADTLRSLRSHQWSFYDGQYLFLAILGIFSLSIIESPGPFAKTFVATLLMTSLILPITRQFFLPFLPIASWLIFFYACQFISGEYRPPIWVRVLPALENILYGANLSNILSAHKSTVLDVLAWLPYGITHFGAPFVCSGIIFIFGPPGTLPVFARSFGYMNLAGVMIQLFFPCSPPWYENLYGLAPANYSMPGSPAGLGAIDKLFGIDLYTSTFTASPMVFGAFPSLHSGCATTEALFMGYVFPRLRPVFVLYTLWLWWATMYLSHHYAVDLVGGSLFAGTCYFVAKAKFLPRLQNDKALRWDYDYVEIGEAKEGYAYGLTDLDDDFHPATTDSDEWTIGSSSSFSSGTRSPPAGARSPVDDAQSMSLSAVAPPKHYDSIVLGSGQAGTPLASACAKAGRKTALIEREHVGGCCVNEGCTPTKTMIANGRVAYLMRRAAEYGVSTGDDGQGKEKVVVDMQKVRQRKRDMVDSFRSGNESRLQAAGVDVIRGEASFRDVKTLIVKMDSGEEATVTGDNIFINTGERPARPHLDGLDGIEASRVLDSTSIQELDHVPDHLVVLGGGYIGLEFGQLFRRLGAAVTIVQRGPQLLPREDADVAECMLQILREDGITVHLSTSATKLAAHSSSSSGPIEVHVESSDTAIPATATGSHLLFAAGRVPNTATLNLSAANIATHPGPRGSAYVTTNPRLETSVPGIYALGDVKGPPAFTHISYDDFRILRHNLLEHPAAPPETKLTTRDAARGRAAAPYVVYTDPQLGHVGFHAAAARAAFPARRLQLATMPTAYVARALETGESRGMMKAVVDGASGEILGFTCLGLEGGEVMSVVQVAMLGGVGWKELRDSVFAHPTLAESLNNLWGSLEDM</sequence>
<dbReference type="PANTHER" id="PTHR43014">
    <property type="entry name" value="MERCURIC REDUCTASE"/>
    <property type="match status" value="1"/>
</dbReference>
<dbReference type="InterPro" id="IPR004099">
    <property type="entry name" value="Pyr_nucl-diS_OxRdtase_dimer"/>
</dbReference>